<dbReference type="EC" id="2.3.2.27" evidence="3"/>
<evidence type="ECO:0000256" key="3">
    <source>
        <dbReference type="ARBA" id="ARBA00012483"/>
    </source>
</evidence>
<dbReference type="CDD" id="cd16664">
    <property type="entry name" value="RING-Ubox_PUB"/>
    <property type="match status" value="1"/>
</dbReference>
<dbReference type="InterPro" id="IPR057623">
    <property type="entry name" value="PUB12-19-like_N"/>
</dbReference>
<dbReference type="InterPro" id="IPR000225">
    <property type="entry name" value="Armadillo"/>
</dbReference>
<evidence type="ECO:0000256" key="7">
    <source>
        <dbReference type="PROSITE-ProRule" id="PRU00259"/>
    </source>
</evidence>
<keyword evidence="4" id="KW-0808">Transferase</keyword>
<dbReference type="GO" id="GO:0016567">
    <property type="term" value="P:protein ubiquitination"/>
    <property type="evidence" value="ECO:0007669"/>
    <property type="project" value="InterPro"/>
</dbReference>
<dbReference type="FunFam" id="1.25.10.10:FF:000491">
    <property type="entry name" value="RING-type E3 ubiquitin transferase"/>
    <property type="match status" value="1"/>
</dbReference>
<dbReference type="Pfam" id="PF25368">
    <property type="entry name" value="PUB10_N"/>
    <property type="match status" value="1"/>
</dbReference>
<evidence type="ECO:0000313" key="9">
    <source>
        <dbReference type="EMBL" id="GAA0151664.1"/>
    </source>
</evidence>
<dbReference type="SUPFAM" id="SSF48371">
    <property type="entry name" value="ARM repeat"/>
    <property type="match status" value="1"/>
</dbReference>
<dbReference type="InterPro" id="IPR045210">
    <property type="entry name" value="RING-Ubox_PUB"/>
</dbReference>
<dbReference type="GO" id="GO:0016874">
    <property type="term" value="F:ligase activity"/>
    <property type="evidence" value="ECO:0007669"/>
    <property type="project" value="UniProtKB-KW"/>
</dbReference>
<dbReference type="Pfam" id="PF25598">
    <property type="entry name" value="ARM_PUB"/>
    <property type="match status" value="1"/>
</dbReference>
<dbReference type="InterPro" id="IPR013083">
    <property type="entry name" value="Znf_RING/FYVE/PHD"/>
</dbReference>
<comment type="catalytic activity">
    <reaction evidence="1">
        <text>S-ubiquitinyl-[E2 ubiquitin-conjugating enzyme]-L-cysteine + [acceptor protein]-L-lysine = [E2 ubiquitin-conjugating enzyme]-L-cysteine + N(6)-ubiquitinyl-[acceptor protein]-L-lysine.</text>
        <dbReference type="EC" id="2.3.2.27"/>
    </reaction>
</comment>
<dbReference type="InterPro" id="IPR058678">
    <property type="entry name" value="ARM_PUB"/>
</dbReference>
<dbReference type="SMART" id="SM00185">
    <property type="entry name" value="ARM"/>
    <property type="match status" value="4"/>
</dbReference>
<comment type="pathway">
    <text evidence="2">Protein modification; protein ubiquitination.</text>
</comment>
<evidence type="ECO:0000313" key="10">
    <source>
        <dbReference type="Proteomes" id="UP001454036"/>
    </source>
</evidence>
<keyword evidence="9" id="KW-0436">Ligase</keyword>
<evidence type="ECO:0000259" key="8">
    <source>
        <dbReference type="PROSITE" id="PS51698"/>
    </source>
</evidence>
<dbReference type="InterPro" id="IPR011989">
    <property type="entry name" value="ARM-like"/>
</dbReference>
<feature type="repeat" description="ARM" evidence="7">
    <location>
        <begin position="526"/>
        <end position="568"/>
    </location>
</feature>
<dbReference type="SUPFAM" id="SSF57850">
    <property type="entry name" value="RING/U-box"/>
    <property type="match status" value="1"/>
</dbReference>
<keyword evidence="5" id="KW-0677">Repeat</keyword>
<dbReference type="PANTHER" id="PTHR23315:SF266">
    <property type="entry name" value="U-BOX DOMAIN-CONTAINING PROTEIN 17"/>
    <property type="match status" value="1"/>
</dbReference>
<feature type="domain" description="U-box" evidence="8">
    <location>
        <begin position="295"/>
        <end position="369"/>
    </location>
</feature>
<dbReference type="Gene3D" id="1.25.10.10">
    <property type="entry name" value="Leucine-rich Repeat Variant"/>
    <property type="match status" value="2"/>
</dbReference>
<dbReference type="PROSITE" id="PS50176">
    <property type="entry name" value="ARM_REPEAT"/>
    <property type="match status" value="1"/>
</dbReference>
<evidence type="ECO:0000256" key="6">
    <source>
        <dbReference type="ARBA" id="ARBA00022786"/>
    </source>
</evidence>
<reference evidence="9 10" key="1">
    <citation type="submission" date="2024-01" db="EMBL/GenBank/DDBJ databases">
        <title>The complete chloroplast genome sequence of Lithospermum erythrorhizon: insights into the phylogenetic relationship among Boraginaceae species and the maternal lineages of purple gromwells.</title>
        <authorList>
            <person name="Okada T."/>
            <person name="Watanabe K."/>
        </authorList>
    </citation>
    <scope>NUCLEOTIDE SEQUENCE [LARGE SCALE GENOMIC DNA]</scope>
</reference>
<dbReference type="EMBL" id="BAABME010001832">
    <property type="protein sequence ID" value="GAA0151664.1"/>
    <property type="molecule type" value="Genomic_DNA"/>
</dbReference>
<keyword evidence="10" id="KW-1185">Reference proteome</keyword>
<dbReference type="InterPro" id="IPR016024">
    <property type="entry name" value="ARM-type_fold"/>
</dbReference>
<organism evidence="9 10">
    <name type="scientific">Lithospermum erythrorhizon</name>
    <name type="common">Purple gromwell</name>
    <name type="synonym">Lithospermum officinale var. erythrorhizon</name>
    <dbReference type="NCBI Taxonomy" id="34254"/>
    <lineage>
        <taxon>Eukaryota</taxon>
        <taxon>Viridiplantae</taxon>
        <taxon>Streptophyta</taxon>
        <taxon>Embryophyta</taxon>
        <taxon>Tracheophyta</taxon>
        <taxon>Spermatophyta</taxon>
        <taxon>Magnoliopsida</taxon>
        <taxon>eudicotyledons</taxon>
        <taxon>Gunneridae</taxon>
        <taxon>Pentapetalae</taxon>
        <taxon>asterids</taxon>
        <taxon>lamiids</taxon>
        <taxon>Boraginales</taxon>
        <taxon>Boraginaceae</taxon>
        <taxon>Boraginoideae</taxon>
        <taxon>Lithospermeae</taxon>
        <taxon>Lithospermum</taxon>
    </lineage>
</organism>
<proteinExistence type="predicted"/>
<accession>A0AAV3PIZ2</accession>
<name>A0AAV3PIZ2_LITER</name>
<dbReference type="GO" id="GO:0061630">
    <property type="term" value="F:ubiquitin protein ligase activity"/>
    <property type="evidence" value="ECO:0007669"/>
    <property type="project" value="UniProtKB-EC"/>
</dbReference>
<dbReference type="Proteomes" id="UP001454036">
    <property type="component" value="Unassembled WGS sequence"/>
</dbReference>
<evidence type="ECO:0000256" key="4">
    <source>
        <dbReference type="ARBA" id="ARBA00022679"/>
    </source>
</evidence>
<dbReference type="Pfam" id="PF04564">
    <property type="entry name" value="U-box"/>
    <property type="match status" value="1"/>
</dbReference>
<keyword evidence="6" id="KW-0833">Ubl conjugation pathway</keyword>
<dbReference type="FunFam" id="3.30.40.10:FF:000442">
    <property type="entry name" value="RING-type E3 ubiquitin transferase"/>
    <property type="match status" value="1"/>
</dbReference>
<dbReference type="AlphaFoldDB" id="A0AAV3PIZ2"/>
<dbReference type="SMART" id="SM00504">
    <property type="entry name" value="Ubox"/>
    <property type="match status" value="1"/>
</dbReference>
<comment type="caution">
    <text evidence="9">The sequence shown here is derived from an EMBL/GenBank/DDBJ whole genome shotgun (WGS) entry which is preliminary data.</text>
</comment>
<evidence type="ECO:0000256" key="5">
    <source>
        <dbReference type="ARBA" id="ARBA00022737"/>
    </source>
</evidence>
<sequence>MASAAIFASLRRRRMPSLETFLVPVDLTAADLIESLISLSSELISSFSYKTTSCQTKNARSLLRKIHVFSVLLDSLKEFLEVPNWLECRFSGSTLLVCLKELYLVLYRSKILLDYCSQSSKLWLLLQNCFISGHFHDLDQEICTLLDVLPVSDLDLPYDVKEQVELLRKQSRKPKLFIDRSDEMTRSNLYLFLNEFENGSIPSRDDLYSIFVDRIGLRNARSCNAEIEFLEEQIVNHEGDLEPNAVLLNGVVAIVRYCRYLFYGLEVDEMVKIRNVRKVNKGGVVSREIAETFIKVPKDFCCPVTLDLMRDPVVVCTGQTYEKDSITRWIDEGHHTCPKTGQFLVHRWVIPNRSLRNMIMQWCAANGIPYDPSGQGDFSSEALAVVASGSKAALEANKATARLLIEQLANGTQSEKTIAARAVRLLAKNGKEDRAYIAEAGAIPHLRMLLSPEDAATQENSITAILNLSIHDMNKGRIMLEKGCLGSIVEVLRCGLTTEARENAAATLFSLSAVHDFKKRIADEEGAVEALTSLLKEGTPRGQKDAVTALFNLSTHTDNYARMIESGGVIALVDVLECENVCEEAAGALALIVRLPIGAEAVGKEEKAVTGLIEMMRSGSPKGKENAVAALLELSRNAGTSISDKVLKAPALASLLQSLFCTGTRRARRKAASLARVFQRLRSNTSSHLGYPIGIGYMDHSATVSTNSSMTPEFSLPFSISVRVL</sequence>
<protein>
    <recommendedName>
        <fullName evidence="3">RING-type E3 ubiquitin transferase</fullName>
        <ecNumber evidence="3">2.3.2.27</ecNumber>
    </recommendedName>
</protein>
<evidence type="ECO:0000256" key="1">
    <source>
        <dbReference type="ARBA" id="ARBA00000900"/>
    </source>
</evidence>
<dbReference type="PROSITE" id="PS51698">
    <property type="entry name" value="U_BOX"/>
    <property type="match status" value="1"/>
</dbReference>
<dbReference type="PANTHER" id="PTHR23315">
    <property type="entry name" value="U BOX DOMAIN-CONTAINING"/>
    <property type="match status" value="1"/>
</dbReference>
<dbReference type="Gene3D" id="3.30.40.10">
    <property type="entry name" value="Zinc/RING finger domain, C3HC4 (zinc finger)"/>
    <property type="match status" value="1"/>
</dbReference>
<dbReference type="InterPro" id="IPR003613">
    <property type="entry name" value="Ubox_domain"/>
</dbReference>
<evidence type="ECO:0000256" key="2">
    <source>
        <dbReference type="ARBA" id="ARBA00004906"/>
    </source>
</evidence>
<gene>
    <name evidence="9" type="ORF">LIER_10340</name>
</gene>